<protein>
    <submittedName>
        <fullName evidence="2">Uncharacterized protein</fullName>
    </submittedName>
</protein>
<comment type="caution">
    <text evidence="2">The sequence shown here is derived from an EMBL/GenBank/DDBJ whole genome shotgun (WGS) entry which is preliminary data.</text>
</comment>
<dbReference type="EMBL" id="MJIH01000001">
    <property type="protein sequence ID" value="OLR65041.1"/>
    <property type="molecule type" value="Genomic_DNA"/>
</dbReference>
<dbReference type="AlphaFoldDB" id="A0A1U7M041"/>
<keyword evidence="1" id="KW-1133">Transmembrane helix</keyword>
<evidence type="ECO:0000313" key="2">
    <source>
        <dbReference type="EMBL" id="OLR65041.1"/>
    </source>
</evidence>
<dbReference type="Proteomes" id="UP000187166">
    <property type="component" value="Unassembled WGS sequence"/>
</dbReference>
<sequence>MSYFIEEGEKESKNKLSNKKIIKKEGASLFFYIVLYFLGIIFFAAYYLFMKEFLKPDLKICLK</sequence>
<accession>A0A1U7M041</accession>
<name>A0A1U7M041_9FIRM</name>
<reference evidence="2 3" key="1">
    <citation type="journal article" date="2016" name="Appl. Environ. Microbiol.">
        <title>Function and Phylogeny of Bacterial Butyryl Coenzyme A:Acetate Transferases and Their Diversity in the Proximal Colon of Swine.</title>
        <authorList>
            <person name="Trachsel J."/>
            <person name="Bayles D.O."/>
            <person name="Looft T."/>
            <person name="Levine U.Y."/>
            <person name="Allen H.K."/>
        </authorList>
    </citation>
    <scope>NUCLEOTIDE SEQUENCE [LARGE SCALE GENOMIC DNA]</scope>
    <source>
        <strain evidence="2 3">35-6-1</strain>
    </source>
</reference>
<evidence type="ECO:0000256" key="1">
    <source>
        <dbReference type="SAM" id="Phobius"/>
    </source>
</evidence>
<feature type="transmembrane region" description="Helical" evidence="1">
    <location>
        <begin position="29"/>
        <end position="49"/>
    </location>
</feature>
<gene>
    <name evidence="2" type="ORF">BIV18_05690</name>
</gene>
<keyword evidence="3" id="KW-1185">Reference proteome</keyword>
<proteinExistence type="predicted"/>
<keyword evidence="1" id="KW-0812">Transmembrane</keyword>
<keyword evidence="1" id="KW-0472">Membrane</keyword>
<organism evidence="2 3">
    <name type="scientific">Peptoniphilus porci</name>
    <dbReference type="NCBI Taxonomy" id="2652280"/>
    <lineage>
        <taxon>Bacteria</taxon>
        <taxon>Bacillati</taxon>
        <taxon>Bacillota</taxon>
        <taxon>Tissierellia</taxon>
        <taxon>Tissierellales</taxon>
        <taxon>Peptoniphilaceae</taxon>
        <taxon>Peptoniphilus</taxon>
    </lineage>
</organism>
<evidence type="ECO:0000313" key="3">
    <source>
        <dbReference type="Proteomes" id="UP000187166"/>
    </source>
</evidence>